<organism evidence="2 3">
    <name type="scientific">Daucus carota subsp. sativus</name>
    <name type="common">Carrot</name>
    <dbReference type="NCBI Taxonomy" id="79200"/>
    <lineage>
        <taxon>Eukaryota</taxon>
        <taxon>Viridiplantae</taxon>
        <taxon>Streptophyta</taxon>
        <taxon>Embryophyta</taxon>
        <taxon>Tracheophyta</taxon>
        <taxon>Spermatophyta</taxon>
        <taxon>Magnoliopsida</taxon>
        <taxon>eudicotyledons</taxon>
        <taxon>Gunneridae</taxon>
        <taxon>Pentapetalae</taxon>
        <taxon>asterids</taxon>
        <taxon>campanulids</taxon>
        <taxon>Apiales</taxon>
        <taxon>Apiaceae</taxon>
        <taxon>Apioideae</taxon>
        <taxon>Scandiceae</taxon>
        <taxon>Daucinae</taxon>
        <taxon>Daucus</taxon>
        <taxon>Daucus sect. Daucus</taxon>
    </lineage>
</organism>
<dbReference type="CDD" id="cd01650">
    <property type="entry name" value="RT_nLTR_like"/>
    <property type="match status" value="1"/>
</dbReference>
<dbReference type="InterPro" id="IPR052343">
    <property type="entry name" value="Retrotransposon-Effector_Assoc"/>
</dbReference>
<dbReference type="InterPro" id="IPR043502">
    <property type="entry name" value="DNA/RNA_pol_sf"/>
</dbReference>
<evidence type="ECO:0000313" key="2">
    <source>
        <dbReference type="EMBL" id="WOH08182.1"/>
    </source>
</evidence>
<dbReference type="SUPFAM" id="SSF56672">
    <property type="entry name" value="DNA/RNA polymerases"/>
    <property type="match status" value="1"/>
</dbReference>
<dbReference type="PANTHER" id="PTHR46890:SF48">
    <property type="entry name" value="RNA-DIRECTED DNA POLYMERASE"/>
    <property type="match status" value="1"/>
</dbReference>
<dbReference type="InterPro" id="IPR000477">
    <property type="entry name" value="RT_dom"/>
</dbReference>
<sequence length="186" mass="21291">MGHEVFKQCSQWLKAKTFPGDLNSTNVVLIPKKENASSMKHLRPIALCNVLYRIMAKVLANRLKEVLPSLISENQSAFIQNRGITDNVLIAFEMIHHMSRKKHGRVGEVALKLDISKAYDRVNWSILRRRMKAMGFCEQWIEWMMLCVKTVTYNFSLNGSLVGPVIPRKRIETGRPPFLVPIPTVC</sequence>
<evidence type="ECO:0000259" key="1">
    <source>
        <dbReference type="PROSITE" id="PS50878"/>
    </source>
</evidence>
<dbReference type="AlphaFoldDB" id="A0AAF1B8V1"/>
<gene>
    <name evidence="2" type="ORF">DCAR_0727619</name>
</gene>
<dbReference type="Pfam" id="PF00078">
    <property type="entry name" value="RVT_1"/>
    <property type="match status" value="1"/>
</dbReference>
<protein>
    <recommendedName>
        <fullName evidence="1">Reverse transcriptase domain-containing protein</fullName>
    </recommendedName>
</protein>
<evidence type="ECO:0000313" key="3">
    <source>
        <dbReference type="Proteomes" id="UP000077755"/>
    </source>
</evidence>
<proteinExistence type="predicted"/>
<reference evidence="2" key="1">
    <citation type="journal article" date="2016" name="Nat. Genet.">
        <title>A high-quality carrot genome assembly provides new insights into carotenoid accumulation and asterid genome evolution.</title>
        <authorList>
            <person name="Iorizzo M."/>
            <person name="Ellison S."/>
            <person name="Senalik D."/>
            <person name="Zeng P."/>
            <person name="Satapoomin P."/>
            <person name="Huang J."/>
            <person name="Bowman M."/>
            <person name="Iovene M."/>
            <person name="Sanseverino W."/>
            <person name="Cavagnaro P."/>
            <person name="Yildiz M."/>
            <person name="Macko-Podgorni A."/>
            <person name="Moranska E."/>
            <person name="Grzebelus E."/>
            <person name="Grzebelus D."/>
            <person name="Ashrafi H."/>
            <person name="Zheng Z."/>
            <person name="Cheng S."/>
            <person name="Spooner D."/>
            <person name="Van Deynze A."/>
            <person name="Simon P."/>
        </authorList>
    </citation>
    <scope>NUCLEOTIDE SEQUENCE</scope>
    <source>
        <tissue evidence="2">Leaf</tissue>
    </source>
</reference>
<dbReference type="EMBL" id="CP093349">
    <property type="protein sequence ID" value="WOH08182.1"/>
    <property type="molecule type" value="Genomic_DNA"/>
</dbReference>
<accession>A0AAF1B8V1</accession>
<reference evidence="2" key="2">
    <citation type="submission" date="2022-03" db="EMBL/GenBank/DDBJ databases">
        <title>Draft title - Genomic analysis of global carrot germplasm unveils the trajectory of domestication and the origin of high carotenoid orange carrot.</title>
        <authorList>
            <person name="Iorizzo M."/>
            <person name="Ellison S."/>
            <person name="Senalik D."/>
            <person name="Macko-Podgorni A."/>
            <person name="Grzebelus D."/>
            <person name="Bostan H."/>
            <person name="Rolling W."/>
            <person name="Curaba J."/>
            <person name="Simon P."/>
        </authorList>
    </citation>
    <scope>NUCLEOTIDE SEQUENCE</scope>
    <source>
        <tissue evidence="2">Leaf</tissue>
    </source>
</reference>
<feature type="domain" description="Reverse transcriptase" evidence="1">
    <location>
        <begin position="11"/>
        <end position="186"/>
    </location>
</feature>
<dbReference type="PROSITE" id="PS50878">
    <property type="entry name" value="RT_POL"/>
    <property type="match status" value="1"/>
</dbReference>
<keyword evidence="3" id="KW-1185">Reference proteome</keyword>
<dbReference type="PANTHER" id="PTHR46890">
    <property type="entry name" value="NON-LTR RETROLELEMENT REVERSE TRANSCRIPTASE-LIKE PROTEIN-RELATED"/>
    <property type="match status" value="1"/>
</dbReference>
<name>A0AAF1B8V1_DAUCS</name>
<dbReference type="Proteomes" id="UP000077755">
    <property type="component" value="Chromosome 7"/>
</dbReference>